<dbReference type="OrthoDB" id="498204at2759"/>
<dbReference type="GO" id="GO:0005737">
    <property type="term" value="C:cytoplasm"/>
    <property type="evidence" value="ECO:0007669"/>
    <property type="project" value="TreeGrafter"/>
</dbReference>
<evidence type="ECO:0000256" key="3">
    <source>
        <dbReference type="ARBA" id="ARBA00046185"/>
    </source>
</evidence>
<name>A0A835Y7E0_9CHLO</name>
<accession>A0A835Y7E0</accession>
<feature type="compositionally biased region" description="Low complexity" evidence="4">
    <location>
        <begin position="12"/>
        <end position="29"/>
    </location>
</feature>
<dbReference type="GO" id="GO:0016491">
    <property type="term" value="F:oxidoreductase activity"/>
    <property type="evidence" value="ECO:0007669"/>
    <property type="project" value="UniProtKB-KW"/>
</dbReference>
<dbReference type="PANTHER" id="PTHR13847:SF287">
    <property type="entry name" value="FAD-DEPENDENT OXIDOREDUCTASE DOMAIN-CONTAINING PROTEIN 1"/>
    <property type="match status" value="1"/>
</dbReference>
<keyword evidence="1" id="KW-0560">Oxidoreductase</keyword>
<protein>
    <recommendedName>
        <fullName evidence="2">FAD-dependent oxidoreductase domain-containing protein 1</fullName>
    </recommendedName>
</protein>
<gene>
    <name evidence="6" type="ORF">HYH03_005643</name>
</gene>
<dbReference type="InterPro" id="IPR036188">
    <property type="entry name" value="FAD/NAD-bd_sf"/>
</dbReference>
<comment type="caution">
    <text evidence="6">The sequence shown here is derived from an EMBL/GenBank/DDBJ whole genome shotgun (WGS) entry which is preliminary data.</text>
</comment>
<dbReference type="SUPFAM" id="SSF51905">
    <property type="entry name" value="FAD/NAD(P)-binding domain"/>
    <property type="match status" value="1"/>
</dbReference>
<organism evidence="6 7">
    <name type="scientific">Edaphochlamys debaryana</name>
    <dbReference type="NCBI Taxonomy" id="47281"/>
    <lineage>
        <taxon>Eukaryota</taxon>
        <taxon>Viridiplantae</taxon>
        <taxon>Chlorophyta</taxon>
        <taxon>core chlorophytes</taxon>
        <taxon>Chlorophyceae</taxon>
        <taxon>CS clade</taxon>
        <taxon>Chlamydomonadales</taxon>
        <taxon>Chlamydomonadales incertae sedis</taxon>
        <taxon>Edaphochlamys</taxon>
    </lineage>
</organism>
<dbReference type="Gene3D" id="3.50.50.60">
    <property type="entry name" value="FAD/NAD(P)-binding domain"/>
    <property type="match status" value="2"/>
</dbReference>
<dbReference type="PANTHER" id="PTHR13847">
    <property type="entry name" value="SARCOSINE DEHYDROGENASE-RELATED"/>
    <property type="match status" value="1"/>
</dbReference>
<comment type="function">
    <text evidence="3">Required for the assembly of the mitochondrial membrane respiratory chain NADH dehydrogenase (Complex I). Involved in mid-late stages of complex I assembly.</text>
</comment>
<dbReference type="EMBL" id="JAEHOE010000019">
    <property type="protein sequence ID" value="KAG2496417.1"/>
    <property type="molecule type" value="Genomic_DNA"/>
</dbReference>
<evidence type="ECO:0000256" key="1">
    <source>
        <dbReference type="ARBA" id="ARBA00023002"/>
    </source>
</evidence>
<dbReference type="SUPFAM" id="SSF54373">
    <property type="entry name" value="FAD-linked reductases, C-terminal domain"/>
    <property type="match status" value="1"/>
</dbReference>
<dbReference type="Proteomes" id="UP000612055">
    <property type="component" value="Unassembled WGS sequence"/>
</dbReference>
<evidence type="ECO:0000256" key="4">
    <source>
        <dbReference type="SAM" id="MobiDB-lite"/>
    </source>
</evidence>
<dbReference type="Gene3D" id="3.30.9.10">
    <property type="entry name" value="D-Amino Acid Oxidase, subunit A, domain 2"/>
    <property type="match status" value="2"/>
</dbReference>
<reference evidence="6" key="1">
    <citation type="journal article" date="2020" name="bioRxiv">
        <title>Comparative genomics of Chlamydomonas.</title>
        <authorList>
            <person name="Craig R.J."/>
            <person name="Hasan A.R."/>
            <person name="Ness R.W."/>
            <person name="Keightley P.D."/>
        </authorList>
    </citation>
    <scope>NUCLEOTIDE SEQUENCE</scope>
    <source>
        <strain evidence="6">CCAP 11/70</strain>
    </source>
</reference>
<proteinExistence type="predicted"/>
<evidence type="ECO:0000313" key="7">
    <source>
        <dbReference type="Proteomes" id="UP000612055"/>
    </source>
</evidence>
<dbReference type="InterPro" id="IPR006076">
    <property type="entry name" value="FAD-dep_OxRdtase"/>
</dbReference>
<evidence type="ECO:0000313" key="6">
    <source>
        <dbReference type="EMBL" id="KAG2496417.1"/>
    </source>
</evidence>
<evidence type="ECO:0000256" key="2">
    <source>
        <dbReference type="ARBA" id="ARBA00039785"/>
    </source>
</evidence>
<dbReference type="Pfam" id="PF01266">
    <property type="entry name" value="DAO"/>
    <property type="match status" value="1"/>
</dbReference>
<feature type="domain" description="FAD dependent oxidoreductase" evidence="5">
    <location>
        <begin position="53"/>
        <end position="457"/>
    </location>
</feature>
<sequence>MRTPAPQPTTHRPAAAGARAALPRAVRPPTSRRPARYVGVRAAGSATDGVEADVVVVGSGIVGLFAASELLKAGLSVALLERKGLCAGATGAGQGYLWMAHRLPGSPGWALSARSIALWRRLVEAEPGLKAGVEWQDVGSLLVSTTPEESASLNERQLHLNEVGLRASYLDGRRMAEAEPGLRLPRGGAGLLVSSDLQINGHACAHAMLERCKAQPRFTQLFGPEAEVQGLELAGSGSGHVVRTAAGRVTARHALVMAAGVWSGALLSGATGEPGWAALLQPRRGHLLELPQPAHMPRVAHGMMEMSYTKHYATGGSAKAGGQQGAEPVDITFTATTSASGSLLIGSSREFSGWDTNPSPAIVSAILERAAGFLPGLQPAAEAAAKVAAGGGAGAGAGTGGGAGALEGMTVRVGLRPYAVGGLPLVGPVEGAPGLFLAAGHEGSGLCMGPATGELISRYVRKHIGATTGVKPPADAAAAMTAAGAPVKAATGGGSSLDTQSFEKLLPDVRRQAAAVKA</sequence>
<feature type="region of interest" description="Disordered" evidence="4">
    <location>
        <begin position="1"/>
        <end position="33"/>
    </location>
</feature>
<evidence type="ECO:0000259" key="5">
    <source>
        <dbReference type="Pfam" id="PF01266"/>
    </source>
</evidence>
<keyword evidence="7" id="KW-1185">Reference proteome</keyword>
<dbReference type="AlphaFoldDB" id="A0A835Y7E0"/>